<sequence length="68" mass="7887">MNEEPAPLFINRFMIQHWMLATINCFKQCNLMEAFLLSCNIRFFGVLPVTKCVGYGLLSERSLMVLDK</sequence>
<name>A0A0V1FYP2_TRIPS</name>
<organism evidence="1 2">
    <name type="scientific">Trichinella pseudospiralis</name>
    <name type="common">Parasitic roundworm</name>
    <dbReference type="NCBI Taxonomy" id="6337"/>
    <lineage>
        <taxon>Eukaryota</taxon>
        <taxon>Metazoa</taxon>
        <taxon>Ecdysozoa</taxon>
        <taxon>Nematoda</taxon>
        <taxon>Enoplea</taxon>
        <taxon>Dorylaimia</taxon>
        <taxon>Trichinellida</taxon>
        <taxon>Trichinellidae</taxon>
        <taxon>Trichinella</taxon>
    </lineage>
</organism>
<protein>
    <submittedName>
        <fullName evidence="1">Uncharacterized protein</fullName>
    </submittedName>
</protein>
<comment type="caution">
    <text evidence="1">The sequence shown here is derived from an EMBL/GenBank/DDBJ whole genome shotgun (WGS) entry which is preliminary data.</text>
</comment>
<gene>
    <name evidence="1" type="ORF">T4D_11775</name>
</gene>
<dbReference type="AlphaFoldDB" id="A0A0V1FYP2"/>
<keyword evidence="2" id="KW-1185">Reference proteome</keyword>
<dbReference type="EMBL" id="JYDT01000015">
    <property type="protein sequence ID" value="KRY91131.1"/>
    <property type="molecule type" value="Genomic_DNA"/>
</dbReference>
<accession>A0A0V1FYP2</accession>
<reference evidence="1 2" key="1">
    <citation type="submission" date="2015-01" db="EMBL/GenBank/DDBJ databases">
        <title>Evolution of Trichinella species and genotypes.</title>
        <authorList>
            <person name="Korhonen P.K."/>
            <person name="Edoardo P."/>
            <person name="Giuseppe L.R."/>
            <person name="Gasser R.B."/>
        </authorList>
    </citation>
    <scope>NUCLEOTIDE SEQUENCE [LARGE SCALE GENOMIC DNA]</scope>
    <source>
        <strain evidence="1">ISS470</strain>
    </source>
</reference>
<evidence type="ECO:0000313" key="1">
    <source>
        <dbReference type="EMBL" id="KRY91131.1"/>
    </source>
</evidence>
<dbReference type="Proteomes" id="UP000054995">
    <property type="component" value="Unassembled WGS sequence"/>
</dbReference>
<evidence type="ECO:0000313" key="2">
    <source>
        <dbReference type="Proteomes" id="UP000054995"/>
    </source>
</evidence>
<proteinExistence type="predicted"/>